<dbReference type="Proteomes" id="UP000241895">
    <property type="component" value="Unassembled WGS sequence"/>
</dbReference>
<name>A0ABX5IVU2_9GAMM</name>
<protein>
    <submittedName>
        <fullName evidence="1">Uncharacterized protein</fullName>
    </submittedName>
</protein>
<accession>A0ABX5IVU2</accession>
<reference evidence="1 2" key="1">
    <citation type="submission" date="2018-03" db="EMBL/GenBank/DDBJ databases">
        <authorList>
            <person name="Zhou J."/>
            <person name="Li X."/>
            <person name="Xue M."/>
            <person name="Yin J."/>
        </authorList>
    </citation>
    <scope>NUCLEOTIDE SEQUENCE [LARGE SCALE GENOMIC DNA]</scope>
    <source>
        <strain evidence="1 2">SYSU ZJ2214</strain>
    </source>
</reference>
<gene>
    <name evidence="1" type="ORF">C6W88_21130</name>
</gene>
<proteinExistence type="predicted"/>
<evidence type="ECO:0000313" key="2">
    <source>
        <dbReference type="Proteomes" id="UP000241895"/>
    </source>
</evidence>
<organism evidence="1 2">
    <name type="scientific">Halomonas litopenaei</name>
    <dbReference type="NCBI Taxonomy" id="2109328"/>
    <lineage>
        <taxon>Bacteria</taxon>
        <taxon>Pseudomonadati</taxon>
        <taxon>Pseudomonadota</taxon>
        <taxon>Gammaproteobacteria</taxon>
        <taxon>Oceanospirillales</taxon>
        <taxon>Halomonadaceae</taxon>
        <taxon>Halomonas</taxon>
    </lineage>
</organism>
<evidence type="ECO:0000313" key="1">
    <source>
        <dbReference type="EMBL" id="PTL88586.1"/>
    </source>
</evidence>
<comment type="caution">
    <text evidence="1">The sequence shown here is derived from an EMBL/GenBank/DDBJ whole genome shotgun (WGS) entry which is preliminary data.</text>
</comment>
<dbReference type="EMBL" id="PXNS01000029">
    <property type="protein sequence ID" value="PTL88586.1"/>
    <property type="molecule type" value="Genomic_DNA"/>
</dbReference>
<sequence length="75" mass="8779">MSVWGTVSQYLKLRGFSWKRGIDDFLTVVSSSRLSALRIRIYLNPQPTGFHQDNQRLAHLAFFVPPSQYCEVREY</sequence>
<keyword evidence="2" id="KW-1185">Reference proteome</keyword>